<comment type="caution">
    <text evidence="5">The sequence shown here is derived from an EMBL/GenBank/DDBJ whole genome shotgun (WGS) entry which is preliminary data.</text>
</comment>
<evidence type="ECO:0000313" key="5">
    <source>
        <dbReference type="EMBL" id="MFD2026906.1"/>
    </source>
</evidence>
<dbReference type="Gene3D" id="1.10.443.10">
    <property type="entry name" value="Intergrase catalytic core"/>
    <property type="match status" value="1"/>
</dbReference>
<dbReference type="PROSITE" id="PS51898">
    <property type="entry name" value="TYR_RECOMBINASE"/>
    <property type="match status" value="1"/>
</dbReference>
<dbReference type="Pfam" id="PF00589">
    <property type="entry name" value="Phage_integrase"/>
    <property type="match status" value="1"/>
</dbReference>
<dbReference type="EMBL" id="JBHUHF010000001">
    <property type="protein sequence ID" value="MFD2026906.1"/>
    <property type="molecule type" value="Genomic_DNA"/>
</dbReference>
<evidence type="ECO:0000256" key="3">
    <source>
        <dbReference type="ARBA" id="ARBA00023172"/>
    </source>
</evidence>
<dbReference type="PANTHER" id="PTHR30349:SF41">
    <property type="entry name" value="INTEGRASE_RECOMBINASE PROTEIN MJ0367-RELATED"/>
    <property type="match status" value="1"/>
</dbReference>
<dbReference type="PANTHER" id="PTHR30349">
    <property type="entry name" value="PHAGE INTEGRASE-RELATED"/>
    <property type="match status" value="1"/>
</dbReference>
<proteinExistence type="inferred from homology"/>
<evidence type="ECO:0000259" key="4">
    <source>
        <dbReference type="PROSITE" id="PS51898"/>
    </source>
</evidence>
<dbReference type="Proteomes" id="UP001597338">
    <property type="component" value="Unassembled WGS sequence"/>
</dbReference>
<sequence length="359" mass="40042">MTLVALRGGSGEDEALRYPQDVEDFEQEIVDQHALAMSAAGLSDDHVASSRSVVVEFARSLTVPLWAASCQDADRFLAEQRRRGLSVTTRAGKAGVLARFYEFVIGRYQGQIHRLTGALVEQPVDEFNRQSGASLAKVRVPPSEVEVDKLFAGWRTSVGEARKYLPAARDYFAASLWRRLGLRINETVMLDIRDWRPDLGGMGKVHVRFGKGSRGRGPKQRLVPAINGADELIDWWLAEVRHQFGDDWSNPDAPMLPSERFDDELGRCGRVGSNALRRALGIQTGLWLPSWSGRLTPHVLRHYCASSLYGAGMDLKALQELLGHQWLATTSGYIHVRSEHVEQAWKNANQRVAARFGEV</sequence>
<dbReference type="RefSeq" id="WP_377198710.1">
    <property type="nucleotide sequence ID" value="NZ_JBHUHF010000001.1"/>
</dbReference>
<keyword evidence="3" id="KW-0233">DNA recombination</keyword>
<dbReference type="InterPro" id="IPR002104">
    <property type="entry name" value="Integrase_catalytic"/>
</dbReference>
<keyword evidence="6" id="KW-1185">Reference proteome</keyword>
<evidence type="ECO:0000256" key="2">
    <source>
        <dbReference type="ARBA" id="ARBA00023125"/>
    </source>
</evidence>
<organism evidence="5 6">
    <name type="scientific">Promicromonospora aerolata</name>
    <dbReference type="NCBI Taxonomy" id="195749"/>
    <lineage>
        <taxon>Bacteria</taxon>
        <taxon>Bacillati</taxon>
        <taxon>Actinomycetota</taxon>
        <taxon>Actinomycetes</taxon>
        <taxon>Micrococcales</taxon>
        <taxon>Promicromonosporaceae</taxon>
        <taxon>Promicromonospora</taxon>
    </lineage>
</organism>
<name>A0ABW4VAK4_9MICO</name>
<evidence type="ECO:0000256" key="1">
    <source>
        <dbReference type="ARBA" id="ARBA00008857"/>
    </source>
</evidence>
<reference evidence="6" key="1">
    <citation type="journal article" date="2019" name="Int. J. Syst. Evol. Microbiol.">
        <title>The Global Catalogue of Microorganisms (GCM) 10K type strain sequencing project: providing services to taxonomists for standard genome sequencing and annotation.</title>
        <authorList>
            <consortium name="The Broad Institute Genomics Platform"/>
            <consortium name="The Broad Institute Genome Sequencing Center for Infectious Disease"/>
            <person name="Wu L."/>
            <person name="Ma J."/>
        </authorList>
    </citation>
    <scope>NUCLEOTIDE SEQUENCE [LARGE SCALE GENOMIC DNA]</scope>
    <source>
        <strain evidence="6">CCM 7043</strain>
    </source>
</reference>
<dbReference type="SUPFAM" id="SSF56349">
    <property type="entry name" value="DNA breaking-rejoining enzymes"/>
    <property type="match status" value="1"/>
</dbReference>
<evidence type="ECO:0000313" key="6">
    <source>
        <dbReference type="Proteomes" id="UP001597338"/>
    </source>
</evidence>
<protein>
    <submittedName>
        <fullName evidence="5">Tyrosine-type recombinase/integrase</fullName>
    </submittedName>
</protein>
<dbReference type="CDD" id="cd00397">
    <property type="entry name" value="DNA_BRE_C"/>
    <property type="match status" value="1"/>
</dbReference>
<accession>A0ABW4VAK4</accession>
<gene>
    <name evidence="5" type="ORF">ACFSL2_15430</name>
</gene>
<feature type="domain" description="Tyr recombinase" evidence="4">
    <location>
        <begin position="136"/>
        <end position="346"/>
    </location>
</feature>
<dbReference type="InterPro" id="IPR013762">
    <property type="entry name" value="Integrase-like_cat_sf"/>
</dbReference>
<comment type="similarity">
    <text evidence="1">Belongs to the 'phage' integrase family.</text>
</comment>
<dbReference type="InterPro" id="IPR011010">
    <property type="entry name" value="DNA_brk_join_enz"/>
</dbReference>
<dbReference type="InterPro" id="IPR050090">
    <property type="entry name" value="Tyrosine_recombinase_XerCD"/>
</dbReference>
<keyword evidence="2" id="KW-0238">DNA-binding</keyword>